<evidence type="ECO:0000256" key="15">
    <source>
        <dbReference type="ARBA" id="ARBA00048779"/>
    </source>
</evidence>
<comment type="cofactor">
    <cofactor evidence="1 18">
        <name>FAD</name>
        <dbReference type="ChEBI" id="CHEBI:57692"/>
    </cofactor>
</comment>
<evidence type="ECO:0000256" key="3">
    <source>
        <dbReference type="ARBA" id="ARBA00004786"/>
    </source>
</evidence>
<dbReference type="InterPro" id="IPR015590">
    <property type="entry name" value="Aldehyde_DH_dom"/>
</dbReference>
<evidence type="ECO:0000256" key="17">
    <source>
        <dbReference type="ARBA" id="ARBA00060911"/>
    </source>
</evidence>
<dbReference type="GO" id="GO:0009898">
    <property type="term" value="C:cytoplasmic side of plasma membrane"/>
    <property type="evidence" value="ECO:0007669"/>
    <property type="project" value="TreeGrafter"/>
</dbReference>
<comment type="similarity">
    <text evidence="17 18">In the C-terminal section; belongs to the aldehyde dehydrogenase family.</text>
</comment>
<evidence type="ECO:0000256" key="16">
    <source>
        <dbReference type="ARBA" id="ARBA00060889"/>
    </source>
</evidence>
<dbReference type="eggNOG" id="COG4230">
    <property type="taxonomic scope" value="Bacteria"/>
</dbReference>
<organism evidence="24 25">
    <name type="scientific">Azoarcus sp. (strain BH72)</name>
    <dbReference type="NCBI Taxonomy" id="418699"/>
    <lineage>
        <taxon>Bacteria</taxon>
        <taxon>Pseudomonadati</taxon>
        <taxon>Pseudomonadota</taxon>
        <taxon>Betaproteobacteria</taxon>
        <taxon>Rhodocyclales</taxon>
        <taxon>Zoogloeaceae</taxon>
        <taxon>Azoarcus</taxon>
    </lineage>
</organism>
<evidence type="ECO:0000256" key="13">
    <source>
        <dbReference type="ARBA" id="ARBA00023268"/>
    </source>
</evidence>
<evidence type="ECO:0000256" key="12">
    <source>
        <dbReference type="ARBA" id="ARBA00023163"/>
    </source>
</evidence>
<evidence type="ECO:0000256" key="7">
    <source>
        <dbReference type="ARBA" id="ARBA00023002"/>
    </source>
</evidence>
<evidence type="ECO:0000256" key="9">
    <source>
        <dbReference type="ARBA" id="ARBA00023027"/>
    </source>
</evidence>
<name>A1KC13_AZOSB</name>
<comment type="function">
    <text evidence="18">Oxidizes proline to glutamate for use as a carbon and nitrogen source.</text>
</comment>
<dbReference type="EMBL" id="AM406670">
    <property type="protein sequence ID" value="CAL96369.1"/>
    <property type="molecule type" value="Genomic_DNA"/>
</dbReference>
<dbReference type="InterPro" id="IPR029041">
    <property type="entry name" value="FAD-linked_oxidoreductase-like"/>
</dbReference>
<evidence type="ECO:0000256" key="18">
    <source>
        <dbReference type="PIRNR" id="PIRNR000197"/>
    </source>
</evidence>
<proteinExistence type="inferred from homology"/>
<dbReference type="GO" id="GO:0003842">
    <property type="term" value="F:L-glutamate gamma-semialdehyde dehydrogenase activity"/>
    <property type="evidence" value="ECO:0007669"/>
    <property type="project" value="UniProtKB-UniRule"/>
</dbReference>
<keyword evidence="5 18" id="KW-0285">Flavoprotein</keyword>
<evidence type="ECO:0000256" key="6">
    <source>
        <dbReference type="ARBA" id="ARBA00022827"/>
    </source>
</evidence>
<dbReference type="InterPro" id="IPR024090">
    <property type="entry name" value="PRODH_PutA_dom_I"/>
</dbReference>
<dbReference type="Gene3D" id="3.20.20.220">
    <property type="match status" value="1"/>
</dbReference>
<gene>
    <name evidence="24" type="primary">putA</name>
    <name evidence="24" type="ordered locus">azo3753</name>
</gene>
<dbReference type="InterPro" id="IPR025703">
    <property type="entry name" value="Bifunct_PutA"/>
</dbReference>
<dbReference type="Proteomes" id="UP000002588">
    <property type="component" value="Chromosome"/>
</dbReference>
<dbReference type="Gene3D" id="1.20.5.460">
    <property type="entry name" value="Single helix bin"/>
    <property type="match status" value="1"/>
</dbReference>
<dbReference type="STRING" id="62928.azo3753"/>
<comment type="pathway">
    <text evidence="3 18">Amino-acid degradation; L-proline degradation into L-glutamate; L-glutamate from L-proline: step 2/2.</text>
</comment>
<keyword evidence="8 18" id="KW-0805">Transcription regulation</keyword>
<dbReference type="InterPro" id="IPR005933">
    <property type="entry name" value="PutA_C"/>
</dbReference>
<keyword evidence="9 18" id="KW-0520">NAD</keyword>
<dbReference type="FunFam" id="3.40.309.10:FF:000005">
    <property type="entry name" value="1-pyrroline-5-carboxylate dehydrogenase 1"/>
    <property type="match status" value="1"/>
</dbReference>
<keyword evidence="7 18" id="KW-0560">Oxidoreductase</keyword>
<evidence type="ECO:0000313" key="25">
    <source>
        <dbReference type="Proteomes" id="UP000002588"/>
    </source>
</evidence>
<dbReference type="SUPFAM" id="SSF53720">
    <property type="entry name" value="ALDH-like"/>
    <property type="match status" value="1"/>
</dbReference>
<reference evidence="24 25" key="1">
    <citation type="journal article" date="2006" name="Nat. Biotechnol.">
        <title>Complete genome of the mutualistic, N2-fixing grass endophyte Azoarcus sp. strain BH72.</title>
        <authorList>
            <person name="Krause A."/>
            <person name="Ramakumar A."/>
            <person name="Bartels D."/>
            <person name="Battistoni F."/>
            <person name="Bekel T."/>
            <person name="Boch J."/>
            <person name="Boehm M."/>
            <person name="Friedrich F."/>
            <person name="Hurek T."/>
            <person name="Krause L."/>
            <person name="Linke B."/>
            <person name="McHardy A.C."/>
            <person name="Sarkar A."/>
            <person name="Schneiker S."/>
            <person name="Syed A.A."/>
            <person name="Thauer R."/>
            <person name="Vorhoelter F.-J."/>
            <person name="Weidner S."/>
            <person name="Puehler A."/>
            <person name="Reinhold-Hurek B."/>
            <person name="Kaiser O."/>
            <person name="Goesmann A."/>
        </authorList>
    </citation>
    <scope>NUCLEOTIDE SEQUENCE [LARGE SCALE GENOMIC DNA]</scope>
    <source>
        <strain evidence="24 25">BH72</strain>
    </source>
</reference>
<evidence type="ECO:0000256" key="14">
    <source>
        <dbReference type="ARBA" id="ARBA00048142"/>
    </source>
</evidence>
<feature type="domain" description="Proline utilization A proline dehydrogenase N-terminal" evidence="23">
    <location>
        <begin position="13"/>
        <end position="63"/>
    </location>
</feature>
<evidence type="ECO:0000259" key="23">
    <source>
        <dbReference type="Pfam" id="PF18327"/>
    </source>
</evidence>
<keyword evidence="6 18" id="KW-0274">FAD</keyword>
<comment type="similarity">
    <text evidence="16 18">In the N-terminal section; belongs to the proline dehydrogenase family.</text>
</comment>
<feature type="domain" description="Proline dehydrogenase" evidence="21">
    <location>
        <begin position="192"/>
        <end position="493"/>
    </location>
</feature>
<dbReference type="PANTHER" id="PTHR42862:SF1">
    <property type="entry name" value="DELTA-1-PYRROLINE-5-CARBOXYLATE DEHYDROGENASE 2, ISOFORM A-RELATED"/>
    <property type="match status" value="1"/>
</dbReference>
<dbReference type="InterPro" id="IPR016163">
    <property type="entry name" value="Ald_DH_C"/>
</dbReference>
<dbReference type="GO" id="GO:0010133">
    <property type="term" value="P:L-proline catabolic process to L-glutamate"/>
    <property type="evidence" value="ECO:0007669"/>
    <property type="project" value="UniProtKB-UniRule"/>
</dbReference>
<dbReference type="PANTHER" id="PTHR42862">
    <property type="entry name" value="DELTA-1-PYRROLINE-5-CARBOXYLATE DEHYDROGENASE 1, ISOFORM A-RELATED"/>
    <property type="match status" value="1"/>
</dbReference>
<dbReference type="PIRSF" id="PIRSF000197">
    <property type="entry name" value="Bifunct_PutA"/>
    <property type="match status" value="1"/>
</dbReference>
<dbReference type="InterPro" id="IPR002872">
    <property type="entry name" value="Proline_DH_dom"/>
</dbReference>
<dbReference type="InterPro" id="IPR024089">
    <property type="entry name" value="PRODH_PutA_dom_I/II"/>
</dbReference>
<evidence type="ECO:0000256" key="4">
    <source>
        <dbReference type="ARBA" id="ARBA00022491"/>
    </source>
</evidence>
<dbReference type="NCBIfam" id="NF008869">
    <property type="entry name" value="PRK11904.1"/>
    <property type="match status" value="1"/>
</dbReference>
<dbReference type="Gene3D" id="1.20.5.550">
    <property type="entry name" value="Single Helix bin"/>
    <property type="match status" value="1"/>
</dbReference>
<evidence type="ECO:0000259" key="22">
    <source>
        <dbReference type="Pfam" id="PF14850"/>
    </source>
</evidence>
<comment type="catalytic activity">
    <reaction evidence="14 18">
        <text>L-glutamate 5-semialdehyde + NAD(+) + H2O = L-glutamate + NADH + 2 H(+)</text>
        <dbReference type="Rhea" id="RHEA:30235"/>
        <dbReference type="ChEBI" id="CHEBI:15377"/>
        <dbReference type="ChEBI" id="CHEBI:15378"/>
        <dbReference type="ChEBI" id="CHEBI:29985"/>
        <dbReference type="ChEBI" id="CHEBI:57540"/>
        <dbReference type="ChEBI" id="CHEBI:57945"/>
        <dbReference type="ChEBI" id="CHEBI:58066"/>
        <dbReference type="EC" id="1.2.1.88"/>
    </reaction>
</comment>
<dbReference type="InterPro" id="IPR041349">
    <property type="entry name" value="PRODH"/>
</dbReference>
<dbReference type="InterPro" id="IPR016162">
    <property type="entry name" value="Ald_DH_N"/>
</dbReference>
<dbReference type="eggNOG" id="COG0506">
    <property type="taxonomic scope" value="Bacteria"/>
</dbReference>
<dbReference type="HOGENOM" id="CLU_005682_1_1_4"/>
<dbReference type="AlphaFoldDB" id="A1KC13"/>
<evidence type="ECO:0000259" key="20">
    <source>
        <dbReference type="Pfam" id="PF00171"/>
    </source>
</evidence>
<dbReference type="KEGG" id="azo:azo3753"/>
<keyword evidence="10 18" id="KW-0642">Proline metabolism</keyword>
<dbReference type="PROSITE" id="PS00070">
    <property type="entry name" value="ALDEHYDE_DEHYDR_CYS"/>
    <property type="match status" value="1"/>
</dbReference>
<dbReference type="InterPro" id="IPR016160">
    <property type="entry name" value="Ald_DH_CS_CYS"/>
</dbReference>
<dbReference type="Pfam" id="PF18327">
    <property type="entry name" value="PRODH"/>
    <property type="match status" value="1"/>
</dbReference>
<dbReference type="Pfam" id="PF14850">
    <property type="entry name" value="Pro_dh-DNA_bdg"/>
    <property type="match status" value="1"/>
</dbReference>
<dbReference type="GO" id="GO:0003677">
    <property type="term" value="F:DNA binding"/>
    <property type="evidence" value="ECO:0007669"/>
    <property type="project" value="UniProtKB-KW"/>
</dbReference>
<dbReference type="FunFam" id="3.20.20.220:FF:000004">
    <property type="entry name" value="Bifunctional protein PutA"/>
    <property type="match status" value="1"/>
</dbReference>
<protein>
    <recommendedName>
        <fullName evidence="18">Bifunctional protein PutA</fullName>
    </recommendedName>
    <domain>
        <recommendedName>
            <fullName evidence="18">Proline dehydrogenase</fullName>
            <ecNumber evidence="18">1.5.5.2</ecNumber>
        </recommendedName>
        <alternativeName>
            <fullName evidence="18">Proline oxidase</fullName>
        </alternativeName>
    </domain>
    <domain>
        <recommendedName>
            <fullName evidence="18">Delta-1-pyrroline-5-carboxylate dehydrogenase</fullName>
            <shortName evidence="18">P5C dehydrogenase</shortName>
            <ecNumber evidence="18">1.2.1.88</ecNumber>
        </recommendedName>
        <alternativeName>
            <fullName evidence="18">L-glutamate gamma-semialdehyde dehydrogenase</fullName>
        </alternativeName>
    </domain>
</protein>
<evidence type="ECO:0000256" key="2">
    <source>
        <dbReference type="ARBA" id="ARBA00004739"/>
    </source>
</evidence>
<dbReference type="SUPFAM" id="SSF81935">
    <property type="entry name" value="N-terminal domain of bifunctional PutA protein"/>
    <property type="match status" value="1"/>
</dbReference>
<comment type="catalytic activity">
    <reaction evidence="15 18">
        <text>L-proline + a quinone = (S)-1-pyrroline-5-carboxylate + a quinol + H(+)</text>
        <dbReference type="Rhea" id="RHEA:23784"/>
        <dbReference type="ChEBI" id="CHEBI:15378"/>
        <dbReference type="ChEBI" id="CHEBI:17388"/>
        <dbReference type="ChEBI" id="CHEBI:24646"/>
        <dbReference type="ChEBI" id="CHEBI:60039"/>
        <dbReference type="ChEBI" id="CHEBI:132124"/>
        <dbReference type="EC" id="1.5.5.2"/>
    </reaction>
</comment>
<feature type="active site" evidence="19">
    <location>
        <position position="835"/>
    </location>
</feature>
<dbReference type="UniPathway" id="UPA00261">
    <property type="reaction ID" value="UER00373"/>
</dbReference>
<dbReference type="FunFam" id="1.20.5.460:FF:000001">
    <property type="entry name" value="Bifunctional protein PutA"/>
    <property type="match status" value="1"/>
</dbReference>
<accession>A1KC13</accession>
<evidence type="ECO:0000259" key="21">
    <source>
        <dbReference type="Pfam" id="PF01619"/>
    </source>
</evidence>
<evidence type="ECO:0000256" key="5">
    <source>
        <dbReference type="ARBA" id="ARBA00022630"/>
    </source>
</evidence>
<keyword evidence="12 18" id="KW-0804">Transcription</keyword>
<keyword evidence="11 18" id="KW-0238">DNA-binding</keyword>
<feature type="active site" evidence="19">
    <location>
        <position position="801"/>
    </location>
</feature>
<dbReference type="GO" id="GO:0003700">
    <property type="term" value="F:DNA-binding transcription factor activity"/>
    <property type="evidence" value="ECO:0007669"/>
    <property type="project" value="InterPro"/>
</dbReference>
<dbReference type="RefSeq" id="WP_011767475.1">
    <property type="nucleotide sequence ID" value="NC_008702.1"/>
</dbReference>
<dbReference type="NCBIfam" id="TIGR01238">
    <property type="entry name" value="D1pyr5carbox3"/>
    <property type="match status" value="1"/>
</dbReference>
<dbReference type="SUPFAM" id="SSF51730">
    <property type="entry name" value="FAD-linked oxidoreductase"/>
    <property type="match status" value="1"/>
</dbReference>
<evidence type="ECO:0000256" key="19">
    <source>
        <dbReference type="PIRSR" id="PIRSR000197-1"/>
    </source>
</evidence>
<keyword evidence="13" id="KW-0511">Multifunctional enzyme</keyword>
<evidence type="ECO:0000256" key="11">
    <source>
        <dbReference type="ARBA" id="ARBA00023125"/>
    </source>
</evidence>
<dbReference type="EC" id="1.2.1.88" evidence="18"/>
<dbReference type="InterPro" id="IPR050485">
    <property type="entry name" value="Proline_metab_enzyme"/>
</dbReference>
<evidence type="ECO:0000256" key="10">
    <source>
        <dbReference type="ARBA" id="ARBA00023062"/>
    </source>
</evidence>
<dbReference type="Pfam" id="PF01619">
    <property type="entry name" value="Pro_dh"/>
    <property type="match status" value="1"/>
</dbReference>
<evidence type="ECO:0000313" key="24">
    <source>
        <dbReference type="EMBL" id="CAL96369.1"/>
    </source>
</evidence>
<dbReference type="InterPro" id="IPR024082">
    <property type="entry name" value="PRODH_PutA_dom_II"/>
</dbReference>
<evidence type="ECO:0000256" key="1">
    <source>
        <dbReference type="ARBA" id="ARBA00001974"/>
    </source>
</evidence>
<comment type="pathway">
    <text evidence="2 18">Amino-acid degradation; L-proline degradation into L-glutamate; L-glutamate from L-proline: step 1/2.</text>
</comment>
<feature type="domain" description="Aldehyde dehydrogenase" evidence="20">
    <location>
        <begin position="581"/>
        <end position="1022"/>
    </location>
</feature>
<feature type="domain" description="Proline dehydrogenase PutA" evidence="22">
    <location>
        <begin position="72"/>
        <end position="183"/>
    </location>
</feature>
<evidence type="ECO:0000256" key="8">
    <source>
        <dbReference type="ARBA" id="ARBA00023015"/>
    </source>
</evidence>
<keyword evidence="4 18" id="KW-0678">Repressor</keyword>
<sequence length="1221" mass="127810">MRFDADVPEAPGALRAAITAATRRDEADCVHALVAELQQRRARLGLDDAAVEARAAALVVDVRRRRRGAGGVDQLMHEFSLSTQEGVALMCLAEALLRIPDHATADRLIRDKIGQGDWRTHLGHSESLFVNAATWGLLISGRLVATRSERALGSALSRLLARGGEPVVRRGVDFAMRLLGQQFVLGETIGAALRRSRDSESRGYSHSFDMLGEAALTAADAERYTRAYEEAIHAIGAAAAGHGPRAGPGISIKLSALHPRYCRAQRSRVRAELLPRLAALMRLARGYDIGVNIDAEEADRLELSLDLFEALVADPLLAGWDGLGFVVQAYQKRAPFVIDYLVDLAHRSGRRLMIRLVKGAYWDSEIKRAQVEGQAGYPVYTRKAHTDLAYLVCAARLLAEAGAVYPQFATHNARTVAEVHEMAQCVGAGGTLPAYEFQCLHGMGESLYDSVVGGARLGVPCRIYAPVGSHRTLLPYLVRRLLENGANSSFVNRIVDDSMPVAALAADPLQAVLAGDVTPHPSIPLPAGLYGPERRNSAGLDLASDAVLAALEAALVARAGEPRRAQPLLGSGKLDEAAARQRARPVCNPADHADIVGSVVEALPDEVEAALAAAAAAAAGWAAVPPAARADALRAAADRFEAQQAALVSVLVREAGKTWGNAVAEVREAVDFCRYYAQQVVTLPAPTQAAPLVCISPWNFPLAIFVGQLSAALAAGRCVLAKPALATPLTAALAVELMHAAGIPRAALQLLPGRGGSVGQTLARDPRIGGVLFTGSTDVARGLARWLAERGAGPEPCLIAETGGQNAMIVDSSALLEQVVQDVLVSAFDSAGQRCSALRVLCVQRDIAEPLLTMLKDAMGELRIGDPAALATDIGPVIDNAARDALEAHVARMQAAGRGVFRVPLPPACENGSFVAPTLIEIDGIGDVGREVFGPILHVLRFDAEGLDRLIASINATGYGLTGGLHSRIDETVERVVAGLRVGNLYVNRNMVGAVVGVQPFGGEGLSGTGPKAGGPLYLHRLLGTAQLDPAALGLVAPAEPAAALGVLAAWARQRGDSALAARCAEDGARSLAGCHCALPGPTGEANTLRFVGRGVVLCVADSAPALLAQLAAALATGNSALFEAGAAAYRVAAELPSALGGWLGVRGHGPDPVFAVALFDGDTEAEWLLRRRLAERPGPLVAVLRADGAGRYPLHRLVAERVVSINTAAAGGNAALMTLG</sequence>
<dbReference type="Pfam" id="PF00171">
    <property type="entry name" value="Aldedh"/>
    <property type="match status" value="1"/>
</dbReference>
<dbReference type="Gene3D" id="3.40.605.10">
    <property type="entry name" value="Aldehyde Dehydrogenase, Chain A, domain 1"/>
    <property type="match status" value="1"/>
</dbReference>
<keyword evidence="25" id="KW-1185">Reference proteome</keyword>
<dbReference type="GO" id="GO:0004657">
    <property type="term" value="F:proline dehydrogenase activity"/>
    <property type="evidence" value="ECO:0007669"/>
    <property type="project" value="UniProtKB-UniRule"/>
</dbReference>
<dbReference type="Gene3D" id="3.40.309.10">
    <property type="entry name" value="Aldehyde Dehydrogenase, Chain A, domain 2"/>
    <property type="match status" value="1"/>
</dbReference>
<dbReference type="EC" id="1.5.5.2" evidence="18"/>
<dbReference type="InterPro" id="IPR016161">
    <property type="entry name" value="Ald_DH/histidinol_DH"/>
</dbReference>